<proteinExistence type="predicted"/>
<dbReference type="AlphaFoldDB" id="A0A7W6S1J8"/>
<evidence type="ECO:0000313" key="3">
    <source>
        <dbReference type="Proteomes" id="UP000555728"/>
    </source>
</evidence>
<evidence type="ECO:0000256" key="1">
    <source>
        <dbReference type="SAM" id="SignalP"/>
    </source>
</evidence>
<evidence type="ECO:0008006" key="4">
    <source>
        <dbReference type="Google" id="ProtNLM"/>
    </source>
</evidence>
<protein>
    <recommendedName>
        <fullName evidence="4">Lipoprotein</fullName>
    </recommendedName>
</protein>
<sequence>MSARPLPALLATLLAGGLLAACAADDGAGWTKPGVTPDQRARDSRACKQTADDYALRRVHQPDRAVPGRATGPGGNVGLDPLAQVDQTEARAAHRRFYTDCMQAKGYLRGGS</sequence>
<feature type="chain" id="PRO_5031076968" description="Lipoprotein" evidence="1">
    <location>
        <begin position="24"/>
        <end position="112"/>
    </location>
</feature>
<comment type="caution">
    <text evidence="2">The sequence shown here is derived from an EMBL/GenBank/DDBJ whole genome shotgun (WGS) entry which is preliminary data.</text>
</comment>
<reference evidence="2 3" key="1">
    <citation type="submission" date="2020-08" db="EMBL/GenBank/DDBJ databases">
        <title>Genome sequencing of Purple Non-Sulfur Bacteria from various extreme environments.</title>
        <authorList>
            <person name="Mayer M."/>
        </authorList>
    </citation>
    <scope>NUCLEOTIDE SEQUENCE [LARGE SCALE GENOMIC DNA]</scope>
    <source>
        <strain evidence="2 3">JA135</strain>
    </source>
</reference>
<evidence type="ECO:0000313" key="2">
    <source>
        <dbReference type="EMBL" id="MBB4287226.1"/>
    </source>
</evidence>
<dbReference type="EMBL" id="JACIGI010000030">
    <property type="protein sequence ID" value="MBB4287226.1"/>
    <property type="molecule type" value="Genomic_DNA"/>
</dbReference>
<name>A0A7W6S1J8_9PROT</name>
<dbReference type="PROSITE" id="PS51257">
    <property type="entry name" value="PROKAR_LIPOPROTEIN"/>
    <property type="match status" value="1"/>
</dbReference>
<accession>A0A7W6S1J8</accession>
<organism evidence="2 3">
    <name type="scientific">Roseospira goensis</name>
    <dbReference type="NCBI Taxonomy" id="391922"/>
    <lineage>
        <taxon>Bacteria</taxon>
        <taxon>Pseudomonadati</taxon>
        <taxon>Pseudomonadota</taxon>
        <taxon>Alphaproteobacteria</taxon>
        <taxon>Rhodospirillales</taxon>
        <taxon>Rhodospirillaceae</taxon>
        <taxon>Roseospira</taxon>
    </lineage>
</organism>
<keyword evidence="3" id="KW-1185">Reference proteome</keyword>
<gene>
    <name evidence="2" type="ORF">GGD88_002970</name>
</gene>
<feature type="signal peptide" evidence="1">
    <location>
        <begin position="1"/>
        <end position="23"/>
    </location>
</feature>
<keyword evidence="1" id="KW-0732">Signal</keyword>
<dbReference type="Proteomes" id="UP000555728">
    <property type="component" value="Unassembled WGS sequence"/>
</dbReference>
<dbReference type="RefSeq" id="WP_184436761.1">
    <property type="nucleotide sequence ID" value="NZ_JACIGI010000030.1"/>
</dbReference>